<name>A0A0A6P2P6_9GAMM</name>
<dbReference type="Proteomes" id="UP000030428">
    <property type="component" value="Unassembled WGS sequence"/>
</dbReference>
<dbReference type="AlphaFoldDB" id="A0A0A6P2P6"/>
<dbReference type="Gene3D" id="3.30.70.1660">
    <property type="match status" value="2"/>
</dbReference>
<feature type="domain" description="Prokaryotic-type class I peptide chain release factors" evidence="10">
    <location>
        <begin position="231"/>
        <end position="247"/>
    </location>
</feature>
<dbReference type="PANTHER" id="PTHR43804:SF7">
    <property type="entry name" value="LD18447P"/>
    <property type="match status" value="1"/>
</dbReference>
<comment type="subcellular location">
    <subcellularLocation>
        <location evidence="2 7">Cytoplasm</location>
    </subcellularLocation>
</comment>
<evidence type="ECO:0000256" key="1">
    <source>
        <dbReference type="ARBA" id="ARBA00002986"/>
    </source>
</evidence>
<dbReference type="FunFam" id="3.30.70.1660:FF:000002">
    <property type="entry name" value="Peptide chain release factor 1"/>
    <property type="match status" value="1"/>
</dbReference>
<dbReference type="NCBIfam" id="NF001859">
    <property type="entry name" value="PRK00591.1"/>
    <property type="match status" value="1"/>
</dbReference>
<keyword evidence="4 7" id="KW-0488">Methylation</keyword>
<dbReference type="GO" id="GO:0016149">
    <property type="term" value="F:translation release factor activity, codon specific"/>
    <property type="evidence" value="ECO:0007669"/>
    <property type="project" value="UniProtKB-UniRule"/>
</dbReference>
<keyword evidence="6 7" id="KW-0648">Protein biosynthesis</keyword>
<gene>
    <name evidence="7 11" type="primary">prfA</name>
    <name evidence="11" type="ORF">PN36_16955</name>
</gene>
<dbReference type="InterPro" id="IPR004373">
    <property type="entry name" value="RF-1"/>
</dbReference>
<evidence type="ECO:0000313" key="12">
    <source>
        <dbReference type="Proteomes" id="UP000030428"/>
    </source>
</evidence>
<feature type="coiled-coil region" evidence="9">
    <location>
        <begin position="62"/>
        <end position="99"/>
    </location>
</feature>
<dbReference type="EMBL" id="JSZA02000064">
    <property type="protein sequence ID" value="KHD04712.1"/>
    <property type="molecule type" value="Genomic_DNA"/>
</dbReference>
<dbReference type="InterPro" id="IPR045853">
    <property type="entry name" value="Pep_chain_release_fac_I_sf"/>
</dbReference>
<keyword evidence="5 7" id="KW-0963">Cytoplasm</keyword>
<dbReference type="InterPro" id="IPR005139">
    <property type="entry name" value="PCRF"/>
</dbReference>
<feature type="modified residue" description="N5-methylglutamine" evidence="7">
    <location>
        <position position="238"/>
    </location>
</feature>
<accession>A0A0A6P2P6</accession>
<dbReference type="HAMAP" id="MF_00093">
    <property type="entry name" value="Rel_fac_1"/>
    <property type="match status" value="1"/>
</dbReference>
<proteinExistence type="inferred from homology"/>
<dbReference type="PANTHER" id="PTHR43804">
    <property type="entry name" value="LD18447P"/>
    <property type="match status" value="1"/>
</dbReference>
<comment type="caution">
    <text evidence="11">The sequence shown here is derived from an EMBL/GenBank/DDBJ whole genome shotgun (WGS) entry which is preliminary data.</text>
</comment>
<evidence type="ECO:0000256" key="9">
    <source>
        <dbReference type="SAM" id="Coils"/>
    </source>
</evidence>
<evidence type="ECO:0000313" key="11">
    <source>
        <dbReference type="EMBL" id="KHD04712.1"/>
    </source>
</evidence>
<dbReference type="GO" id="GO:0005829">
    <property type="term" value="C:cytosol"/>
    <property type="evidence" value="ECO:0007669"/>
    <property type="project" value="UniProtKB-ARBA"/>
</dbReference>
<dbReference type="Pfam" id="PF00472">
    <property type="entry name" value="RF-1"/>
    <property type="match status" value="1"/>
</dbReference>
<keyword evidence="9" id="KW-0175">Coiled coil</keyword>
<evidence type="ECO:0000256" key="3">
    <source>
        <dbReference type="ARBA" id="ARBA00010835"/>
    </source>
</evidence>
<sequence length="361" mass="41012">MKDSIRSKLENLTDRLEELNALLAAPHIIAEQDQFRSLSKEYAEIQPIVEAFQKYRSNLEAMAAAKEMLGDEDAEMRALAEEELAQAQAEDQRLEKELQWLLLPEDPDDNSNTFLEIRAGTGGDEAALFVGDLARMYTRYAEQRGWQTVIINKNEGSYKDSYKEIIMRVNGDRVYSQFKFESGGHRVQRVPETESQGRIHTSACTVAVMPEVKEVDAIDINPTDLKVDTFRASGAGGQHVNKTDSAIRLTHLPTGIVVECQDERSQHKNRARAMSLLQSRILKIERDRQQAEQAETRRNLVGSGDRSERIRTYNFPQGRVTDHRIGLTLYQLEDILEGNLNALIEPLRREHQMDLLGSMGE</sequence>
<dbReference type="NCBIfam" id="TIGR00019">
    <property type="entry name" value="prfA"/>
    <property type="match status" value="1"/>
</dbReference>
<dbReference type="Gene3D" id="6.10.140.1950">
    <property type="match status" value="1"/>
</dbReference>
<evidence type="ECO:0000256" key="8">
    <source>
        <dbReference type="NCBIfam" id="TIGR00019"/>
    </source>
</evidence>
<evidence type="ECO:0000256" key="5">
    <source>
        <dbReference type="ARBA" id="ARBA00022490"/>
    </source>
</evidence>
<dbReference type="FunFam" id="3.30.160.20:FF:000004">
    <property type="entry name" value="Peptide chain release factor 1"/>
    <property type="match status" value="1"/>
</dbReference>
<dbReference type="SUPFAM" id="SSF75620">
    <property type="entry name" value="Release factor"/>
    <property type="match status" value="1"/>
</dbReference>
<evidence type="ECO:0000256" key="7">
    <source>
        <dbReference type="HAMAP-Rule" id="MF_00093"/>
    </source>
</evidence>
<dbReference type="PROSITE" id="PS00745">
    <property type="entry name" value="RF_PROK_I"/>
    <property type="match status" value="1"/>
</dbReference>
<dbReference type="InterPro" id="IPR050057">
    <property type="entry name" value="Prokaryotic/Mito_RF"/>
</dbReference>
<evidence type="ECO:0000256" key="4">
    <source>
        <dbReference type="ARBA" id="ARBA00022481"/>
    </source>
</evidence>
<evidence type="ECO:0000256" key="2">
    <source>
        <dbReference type="ARBA" id="ARBA00004496"/>
    </source>
</evidence>
<dbReference type="Gene3D" id="3.30.160.20">
    <property type="match status" value="1"/>
</dbReference>
<evidence type="ECO:0000256" key="6">
    <source>
        <dbReference type="ARBA" id="ARBA00022917"/>
    </source>
</evidence>
<dbReference type="Pfam" id="PF03462">
    <property type="entry name" value="PCRF"/>
    <property type="match status" value="1"/>
</dbReference>
<comment type="function">
    <text evidence="1 7">Peptide chain release factor 1 directs the termination of translation in response to the peptide chain termination codons UAG and UAA.</text>
</comment>
<reference evidence="11 12" key="1">
    <citation type="journal article" date="2016" name="Front. Microbiol.">
        <title>Single-Cell (Meta-)Genomics of a Dimorphic Candidatus Thiomargarita nelsonii Reveals Genomic Plasticity.</title>
        <authorList>
            <person name="Flood B.E."/>
            <person name="Fliss P."/>
            <person name="Jones D.S."/>
            <person name="Dick G.J."/>
            <person name="Jain S."/>
            <person name="Kaster A.K."/>
            <person name="Winkel M."/>
            <person name="Mussmann M."/>
            <person name="Bailey J."/>
        </authorList>
    </citation>
    <scope>NUCLEOTIDE SEQUENCE [LARGE SCALE GENOMIC DNA]</scope>
    <source>
        <strain evidence="11">Hydrate Ridge</strain>
    </source>
</reference>
<comment type="PTM">
    <text evidence="7">Methylated by PrmC. Methylation increases the termination efficiency of RF1.</text>
</comment>
<evidence type="ECO:0000259" key="10">
    <source>
        <dbReference type="PROSITE" id="PS00745"/>
    </source>
</evidence>
<dbReference type="InterPro" id="IPR000352">
    <property type="entry name" value="Pep_chain_release_fac_I"/>
</dbReference>
<organism evidence="11 12">
    <name type="scientific">Candidatus Thiomargarita nelsonii</name>
    <dbReference type="NCBI Taxonomy" id="1003181"/>
    <lineage>
        <taxon>Bacteria</taxon>
        <taxon>Pseudomonadati</taxon>
        <taxon>Pseudomonadota</taxon>
        <taxon>Gammaproteobacteria</taxon>
        <taxon>Thiotrichales</taxon>
        <taxon>Thiotrichaceae</taxon>
        <taxon>Thiomargarita</taxon>
    </lineage>
</organism>
<protein>
    <recommendedName>
        <fullName evidence="7 8">Peptide chain release factor 1</fullName>
        <shortName evidence="7">RF-1</shortName>
    </recommendedName>
</protein>
<dbReference type="FunFam" id="3.30.70.1660:FF:000004">
    <property type="entry name" value="Peptide chain release factor 1"/>
    <property type="match status" value="1"/>
</dbReference>
<dbReference type="SMART" id="SM00937">
    <property type="entry name" value="PCRF"/>
    <property type="match status" value="1"/>
</dbReference>
<keyword evidence="12" id="KW-1185">Reference proteome</keyword>
<comment type="similarity">
    <text evidence="3 7">Belongs to the prokaryotic/mitochondrial release factor family.</text>
</comment>